<dbReference type="InterPro" id="IPR008271">
    <property type="entry name" value="Ser/Thr_kinase_AS"/>
</dbReference>
<dbReference type="Proteomes" id="UP000190776">
    <property type="component" value="Unassembled WGS sequence"/>
</dbReference>
<dbReference type="Gene3D" id="3.30.200.20">
    <property type="entry name" value="Phosphorylase Kinase, domain 1"/>
    <property type="match status" value="1"/>
</dbReference>
<dbReference type="PROSITE" id="PS50011">
    <property type="entry name" value="PROTEIN_KINASE_DOM"/>
    <property type="match status" value="1"/>
</dbReference>
<sequence length="535" mass="59545">MGVSPSKCITGSYFVDICAVARELGIRRGSEFLSFICCSPKIADLDYFSVRDPDRHSNSTVSHNLEVFTASHTSFLEILDDTVSEEKLTYFLDWIRGVQYTRWRSIEVEERKHESPRIFQKRSILDESALSYWFPVSPNAALAESTVTAAGSASQSAGTSFATASSSRSASYHSARGLSLRSPQPSIPLSPSATSAVTPWRRFLQERKLLPAVSEEQNWSGRGQHAEYSRKEENWIPLQPSGKLLGHSATAVVDLVRCRRITLARKTIRCSRRLRREDAAKEVEHLQRISHAHIVRIIGTYVVENSKDLHILIYPVADCHLEMYMEDRYIDESVPGALQRFFVCLINTLAYLHKMLIKHMDIKPKNLLVRKSAAQHGPNAKVYLADFGIARSYNSALDAETCSPTPYTPVFAAPEVVTQDIRGFKADVFSMGCVFAEILSALAGSRDELLQRREEGTSDRSFQANIDAVKEYIGGLPLQQGTSPFAAREGCLKMLNADPDERPDSETLCRLLGAHALGDGCCFAGADRLEAAMEK</sequence>
<protein>
    <submittedName>
        <fullName evidence="2">Cyclin-dependent kinase D-2</fullName>
    </submittedName>
</protein>
<dbReference type="EMBL" id="MSZU01000076">
    <property type="protein sequence ID" value="OMP87377.1"/>
    <property type="molecule type" value="Genomic_DNA"/>
</dbReference>
<evidence type="ECO:0000313" key="3">
    <source>
        <dbReference type="Proteomes" id="UP000190776"/>
    </source>
</evidence>
<dbReference type="OrthoDB" id="4062651at2759"/>
<evidence type="ECO:0000313" key="2">
    <source>
        <dbReference type="EMBL" id="OMP87377.1"/>
    </source>
</evidence>
<dbReference type="SUPFAM" id="SSF56112">
    <property type="entry name" value="Protein kinase-like (PK-like)"/>
    <property type="match status" value="1"/>
</dbReference>
<dbReference type="PROSITE" id="PS00108">
    <property type="entry name" value="PROTEIN_KINASE_ST"/>
    <property type="match status" value="1"/>
</dbReference>
<dbReference type="SMART" id="SM00220">
    <property type="entry name" value="S_TKc"/>
    <property type="match status" value="1"/>
</dbReference>
<dbReference type="GO" id="GO:0005634">
    <property type="term" value="C:nucleus"/>
    <property type="evidence" value="ECO:0007669"/>
    <property type="project" value="TreeGrafter"/>
</dbReference>
<dbReference type="CDD" id="cd00180">
    <property type="entry name" value="PKc"/>
    <property type="match status" value="1"/>
</dbReference>
<dbReference type="PANTHER" id="PTHR44167:SF30">
    <property type="entry name" value="PHOSPHORYLASE KINASE"/>
    <property type="match status" value="1"/>
</dbReference>
<dbReference type="GO" id="GO:0044773">
    <property type="term" value="P:mitotic DNA damage checkpoint signaling"/>
    <property type="evidence" value="ECO:0007669"/>
    <property type="project" value="TreeGrafter"/>
</dbReference>
<proteinExistence type="predicted"/>
<organism evidence="2 3">
    <name type="scientific">Diplodia seriata</name>
    <dbReference type="NCBI Taxonomy" id="420778"/>
    <lineage>
        <taxon>Eukaryota</taxon>
        <taxon>Fungi</taxon>
        <taxon>Dikarya</taxon>
        <taxon>Ascomycota</taxon>
        <taxon>Pezizomycotina</taxon>
        <taxon>Dothideomycetes</taxon>
        <taxon>Dothideomycetes incertae sedis</taxon>
        <taxon>Botryosphaeriales</taxon>
        <taxon>Botryosphaeriaceae</taxon>
        <taxon>Diplodia</taxon>
    </lineage>
</organism>
<dbReference type="InterPro" id="IPR000719">
    <property type="entry name" value="Prot_kinase_dom"/>
</dbReference>
<dbReference type="AlphaFoldDB" id="A0A1S8BIN8"/>
<dbReference type="GO" id="GO:0005524">
    <property type="term" value="F:ATP binding"/>
    <property type="evidence" value="ECO:0007669"/>
    <property type="project" value="InterPro"/>
</dbReference>
<dbReference type="Pfam" id="PF00069">
    <property type="entry name" value="Pkinase"/>
    <property type="match status" value="1"/>
</dbReference>
<dbReference type="Gene3D" id="1.10.510.10">
    <property type="entry name" value="Transferase(Phosphotransferase) domain 1"/>
    <property type="match status" value="1"/>
</dbReference>
<accession>A0A1S8BIN8</accession>
<reference evidence="2 3" key="1">
    <citation type="submission" date="2017-01" db="EMBL/GenBank/DDBJ databases">
        <title>Draft genome sequence of Diplodia seriata F98.1, a fungal species involved in grapevine trunk diseases.</title>
        <authorList>
            <person name="Robert-Siegwald G."/>
            <person name="Vallet J."/>
            <person name="Abou-Mansour E."/>
            <person name="Xu J."/>
            <person name="Rey P."/>
            <person name="Bertsch C."/>
            <person name="Rego C."/>
            <person name="Larignon P."/>
            <person name="Fontaine F."/>
            <person name="Lebrun M.-H."/>
        </authorList>
    </citation>
    <scope>NUCLEOTIDE SEQUENCE [LARGE SCALE GENOMIC DNA]</scope>
    <source>
        <strain evidence="2 3">F98.1</strain>
    </source>
</reference>
<dbReference type="GO" id="GO:0004674">
    <property type="term" value="F:protein serine/threonine kinase activity"/>
    <property type="evidence" value="ECO:0007669"/>
    <property type="project" value="TreeGrafter"/>
</dbReference>
<gene>
    <name evidence="2" type="ORF">BK809_0007463</name>
</gene>
<keyword evidence="2" id="KW-0418">Kinase</keyword>
<keyword evidence="2" id="KW-0808">Transferase</keyword>
<dbReference type="InterPro" id="IPR011009">
    <property type="entry name" value="Kinase-like_dom_sf"/>
</dbReference>
<evidence type="ECO:0000259" key="1">
    <source>
        <dbReference type="PROSITE" id="PS50011"/>
    </source>
</evidence>
<dbReference type="PANTHER" id="PTHR44167">
    <property type="entry name" value="OVARIAN-SPECIFIC SERINE/THREONINE-PROTEIN KINASE LOK-RELATED"/>
    <property type="match status" value="1"/>
</dbReference>
<name>A0A1S8BIN8_9PEZI</name>
<feature type="domain" description="Protein kinase" evidence="1">
    <location>
        <begin position="239"/>
        <end position="518"/>
    </location>
</feature>
<dbReference type="STRING" id="420778.A0A1S8BIN8"/>
<comment type="caution">
    <text evidence="2">The sequence shown here is derived from an EMBL/GenBank/DDBJ whole genome shotgun (WGS) entry which is preliminary data.</text>
</comment>